<protein>
    <submittedName>
        <fullName evidence="4">Ankyrin repeat protein</fullName>
    </submittedName>
</protein>
<gene>
    <name evidence="4" type="ORF">BDV96DRAFT_459078</name>
</gene>
<feature type="repeat" description="ANK" evidence="3">
    <location>
        <begin position="31"/>
        <end position="63"/>
    </location>
</feature>
<feature type="repeat" description="ANK" evidence="3">
    <location>
        <begin position="1"/>
        <end position="30"/>
    </location>
</feature>
<reference evidence="4" key="1">
    <citation type="journal article" date="2020" name="Stud. Mycol.">
        <title>101 Dothideomycetes genomes: a test case for predicting lifestyles and emergence of pathogens.</title>
        <authorList>
            <person name="Haridas S."/>
            <person name="Albert R."/>
            <person name="Binder M."/>
            <person name="Bloem J."/>
            <person name="Labutti K."/>
            <person name="Salamov A."/>
            <person name="Andreopoulos B."/>
            <person name="Baker S."/>
            <person name="Barry K."/>
            <person name="Bills G."/>
            <person name="Bluhm B."/>
            <person name="Cannon C."/>
            <person name="Castanera R."/>
            <person name="Culley D."/>
            <person name="Daum C."/>
            <person name="Ezra D."/>
            <person name="Gonzalez J."/>
            <person name="Henrissat B."/>
            <person name="Kuo A."/>
            <person name="Liang C."/>
            <person name="Lipzen A."/>
            <person name="Lutzoni F."/>
            <person name="Magnuson J."/>
            <person name="Mondo S."/>
            <person name="Nolan M."/>
            <person name="Ohm R."/>
            <person name="Pangilinan J."/>
            <person name="Park H.-J."/>
            <person name="Ramirez L."/>
            <person name="Alfaro M."/>
            <person name="Sun H."/>
            <person name="Tritt A."/>
            <person name="Yoshinaga Y."/>
            <person name="Zwiers L.-H."/>
            <person name="Turgeon B."/>
            <person name="Goodwin S."/>
            <person name="Spatafora J."/>
            <person name="Crous P."/>
            <person name="Grigoriev I."/>
        </authorList>
    </citation>
    <scope>NUCLEOTIDE SEQUENCE</scope>
    <source>
        <strain evidence="4">CBS 627.86</strain>
    </source>
</reference>
<dbReference type="AlphaFoldDB" id="A0A6A5YI61"/>
<dbReference type="Gene3D" id="1.25.40.20">
    <property type="entry name" value="Ankyrin repeat-containing domain"/>
    <property type="match status" value="1"/>
</dbReference>
<dbReference type="InterPro" id="IPR036770">
    <property type="entry name" value="Ankyrin_rpt-contain_sf"/>
</dbReference>
<organism evidence="4 5">
    <name type="scientific">Lophiotrema nucula</name>
    <dbReference type="NCBI Taxonomy" id="690887"/>
    <lineage>
        <taxon>Eukaryota</taxon>
        <taxon>Fungi</taxon>
        <taxon>Dikarya</taxon>
        <taxon>Ascomycota</taxon>
        <taxon>Pezizomycotina</taxon>
        <taxon>Dothideomycetes</taxon>
        <taxon>Pleosporomycetidae</taxon>
        <taxon>Pleosporales</taxon>
        <taxon>Lophiotremataceae</taxon>
        <taxon>Lophiotrema</taxon>
    </lineage>
</organism>
<sequence length="92" mass="9723">TPLIAAASKGYTEVVRLLLEKGANANFNGPSERAPLYEAVLGKHVDDAIILLKFGADPNSRDSERRTPLHIAASGGLTKVVDELLVNGANVD</sequence>
<dbReference type="EMBL" id="ML977369">
    <property type="protein sequence ID" value="KAF2105901.1"/>
    <property type="molecule type" value="Genomic_DNA"/>
</dbReference>
<accession>A0A6A5YI61</accession>
<keyword evidence="1" id="KW-0677">Repeat</keyword>
<dbReference type="Proteomes" id="UP000799770">
    <property type="component" value="Unassembled WGS sequence"/>
</dbReference>
<evidence type="ECO:0000256" key="2">
    <source>
        <dbReference type="ARBA" id="ARBA00023043"/>
    </source>
</evidence>
<dbReference type="PROSITE" id="PS50088">
    <property type="entry name" value="ANK_REPEAT"/>
    <property type="match status" value="3"/>
</dbReference>
<dbReference type="PROSITE" id="PS50297">
    <property type="entry name" value="ANK_REP_REGION"/>
    <property type="match status" value="2"/>
</dbReference>
<dbReference type="PANTHER" id="PTHR24171">
    <property type="entry name" value="ANKYRIN REPEAT DOMAIN-CONTAINING PROTEIN 39-RELATED"/>
    <property type="match status" value="1"/>
</dbReference>
<dbReference type="Pfam" id="PF00023">
    <property type="entry name" value="Ank"/>
    <property type="match status" value="1"/>
</dbReference>
<dbReference type="PANTHER" id="PTHR24171:SF9">
    <property type="entry name" value="ANKYRIN REPEAT DOMAIN-CONTAINING PROTEIN 39"/>
    <property type="match status" value="1"/>
</dbReference>
<dbReference type="OrthoDB" id="4772757at2759"/>
<keyword evidence="2 3" id="KW-0040">ANK repeat</keyword>
<keyword evidence="5" id="KW-1185">Reference proteome</keyword>
<dbReference type="Pfam" id="PF12796">
    <property type="entry name" value="Ank_2"/>
    <property type="match status" value="1"/>
</dbReference>
<proteinExistence type="predicted"/>
<dbReference type="InterPro" id="IPR002110">
    <property type="entry name" value="Ankyrin_rpt"/>
</dbReference>
<evidence type="ECO:0000256" key="3">
    <source>
        <dbReference type="PROSITE-ProRule" id="PRU00023"/>
    </source>
</evidence>
<evidence type="ECO:0000256" key="1">
    <source>
        <dbReference type="ARBA" id="ARBA00022737"/>
    </source>
</evidence>
<evidence type="ECO:0000313" key="4">
    <source>
        <dbReference type="EMBL" id="KAF2105901.1"/>
    </source>
</evidence>
<feature type="repeat" description="ANK" evidence="3">
    <location>
        <begin position="64"/>
        <end position="92"/>
    </location>
</feature>
<evidence type="ECO:0000313" key="5">
    <source>
        <dbReference type="Proteomes" id="UP000799770"/>
    </source>
</evidence>
<feature type="non-terminal residue" evidence="4">
    <location>
        <position position="1"/>
    </location>
</feature>
<dbReference type="SUPFAM" id="SSF48403">
    <property type="entry name" value="Ankyrin repeat"/>
    <property type="match status" value="1"/>
</dbReference>
<dbReference type="SMART" id="SM00248">
    <property type="entry name" value="ANK"/>
    <property type="match status" value="3"/>
</dbReference>
<name>A0A6A5YI61_9PLEO</name>
<feature type="non-terminal residue" evidence="4">
    <location>
        <position position="92"/>
    </location>
</feature>